<protein>
    <submittedName>
        <fullName evidence="1">Uncharacterized protein</fullName>
    </submittedName>
</protein>
<dbReference type="Proteomes" id="UP000306192">
    <property type="component" value="Unassembled WGS sequence"/>
</dbReference>
<organism evidence="1 2">
    <name type="scientific">Subtercola vilae</name>
    <dbReference type="NCBI Taxonomy" id="2056433"/>
    <lineage>
        <taxon>Bacteria</taxon>
        <taxon>Bacillati</taxon>
        <taxon>Actinomycetota</taxon>
        <taxon>Actinomycetes</taxon>
        <taxon>Micrococcales</taxon>
        <taxon>Microbacteriaceae</taxon>
        <taxon>Subtercola</taxon>
    </lineage>
</organism>
<dbReference type="InterPro" id="IPR001646">
    <property type="entry name" value="5peptide_repeat"/>
</dbReference>
<gene>
    <name evidence="1" type="ORF">D4765_16725</name>
</gene>
<sequence length="54" mass="6263">MRRRHRLRAVLSCAVLRRAVLRRAVLRRAVLRRARLHPAAKRCAHPGQCASGRR</sequence>
<accession>A0A4T2BPC6</accession>
<dbReference type="EMBL" id="QYRT01000047">
    <property type="protein sequence ID" value="TIH31206.1"/>
    <property type="molecule type" value="Genomic_DNA"/>
</dbReference>
<dbReference type="AlphaFoldDB" id="A0A4T2BPC6"/>
<reference evidence="1 2" key="1">
    <citation type="journal article" date="2019" name="Microorganisms">
        <title>Systematic Affiliation and Genome Analysis of Subtercola vilae DB165(T) with Particular Emphasis on Cold Adaptation of an Isolate from a High-Altitude Cold Volcano Lake.</title>
        <authorList>
            <person name="Villalobos A.S."/>
            <person name="Wiese J."/>
            <person name="Imhoff J.F."/>
            <person name="Dorador C."/>
            <person name="Keller A."/>
            <person name="Hentschel U."/>
        </authorList>
    </citation>
    <scope>NUCLEOTIDE SEQUENCE [LARGE SCALE GENOMIC DNA]</scope>
    <source>
        <strain evidence="1 2">DB165</strain>
    </source>
</reference>
<name>A0A4T2BPC6_9MICO</name>
<dbReference type="SUPFAM" id="SSF141571">
    <property type="entry name" value="Pentapeptide repeat-like"/>
    <property type="match status" value="1"/>
</dbReference>
<comment type="caution">
    <text evidence="1">The sequence shown here is derived from an EMBL/GenBank/DDBJ whole genome shotgun (WGS) entry which is preliminary data.</text>
</comment>
<dbReference type="Pfam" id="PF00805">
    <property type="entry name" value="Pentapeptide"/>
    <property type="match status" value="1"/>
</dbReference>
<evidence type="ECO:0000313" key="1">
    <source>
        <dbReference type="EMBL" id="TIH31206.1"/>
    </source>
</evidence>
<evidence type="ECO:0000313" key="2">
    <source>
        <dbReference type="Proteomes" id="UP000306192"/>
    </source>
</evidence>
<proteinExistence type="predicted"/>
<keyword evidence="2" id="KW-1185">Reference proteome</keyword>